<dbReference type="Proteomes" id="UP000324585">
    <property type="component" value="Unassembled WGS sequence"/>
</dbReference>
<keyword evidence="3" id="KW-1185">Reference proteome</keyword>
<reference evidence="3" key="1">
    <citation type="journal article" date="2019" name="Nat. Commun.">
        <title>Expansion of phycobilisome linker gene families in mesophilic red algae.</title>
        <authorList>
            <person name="Lee J."/>
            <person name="Kim D."/>
            <person name="Bhattacharya D."/>
            <person name="Yoon H.S."/>
        </authorList>
    </citation>
    <scope>NUCLEOTIDE SEQUENCE [LARGE SCALE GENOMIC DNA]</scope>
    <source>
        <strain evidence="3">CCMP 1328</strain>
    </source>
</reference>
<evidence type="ECO:0000256" key="1">
    <source>
        <dbReference type="SAM" id="MobiDB-lite"/>
    </source>
</evidence>
<gene>
    <name evidence="2" type="ORF">FVE85_6236</name>
</gene>
<name>A0A5J4Z472_PORPP</name>
<proteinExistence type="predicted"/>
<sequence>MSSSEYETDTDVEVEETALNYERQLSDPSDDESGVDSGAASSKSEPKGLKKFLSKNSEGGIVRQLSKSLSKSNMGRSLSRTFSRQQFWGDEDEEMQASMASSSEAFKQIRSRKAHTYSAPALLMAPYGSGHPALDMFALFHNGIRQELEYIFYILSAMERMFTDLSYGVIEDWYSFFEVSWGYIVDYLAAERTALFPTLEKRIEIKHPDLISSQRNQKAARLAEFLNRMNKKVKETYINMPAPEALWDLRYEMNKGVSFLLTYIMTEEKVLVPDIESAFKPKEIVQIERATFQEMLAKSPNAYAVPNITFRWIKDPVIYAEIVNRHYPRQQKLKLPKDLKKFEQTHVKLLKMINHESKESVIHANQSAGFGEQVPQFYLDEAQRRVEQVGDGEEEYEDYE</sequence>
<feature type="compositionally biased region" description="Acidic residues" evidence="1">
    <location>
        <begin position="1"/>
        <end position="16"/>
    </location>
</feature>
<evidence type="ECO:0000313" key="2">
    <source>
        <dbReference type="EMBL" id="KAA8498651.1"/>
    </source>
</evidence>
<dbReference type="EMBL" id="VRMN01000001">
    <property type="protein sequence ID" value="KAA8498651.1"/>
    <property type="molecule type" value="Genomic_DNA"/>
</dbReference>
<organism evidence="2 3">
    <name type="scientific">Porphyridium purpureum</name>
    <name type="common">Red alga</name>
    <name type="synonym">Porphyridium cruentum</name>
    <dbReference type="NCBI Taxonomy" id="35688"/>
    <lineage>
        <taxon>Eukaryota</taxon>
        <taxon>Rhodophyta</taxon>
        <taxon>Bangiophyceae</taxon>
        <taxon>Porphyridiales</taxon>
        <taxon>Porphyridiaceae</taxon>
        <taxon>Porphyridium</taxon>
    </lineage>
</organism>
<accession>A0A5J4Z472</accession>
<protein>
    <submittedName>
        <fullName evidence="2">Uncharacterized protein</fullName>
    </submittedName>
</protein>
<comment type="caution">
    <text evidence="2">The sequence shown here is derived from an EMBL/GenBank/DDBJ whole genome shotgun (WGS) entry which is preliminary data.</text>
</comment>
<dbReference type="Gene3D" id="1.20.120.520">
    <property type="entry name" value="nmb1532 protein domain like"/>
    <property type="match status" value="1"/>
</dbReference>
<evidence type="ECO:0000313" key="3">
    <source>
        <dbReference type="Proteomes" id="UP000324585"/>
    </source>
</evidence>
<feature type="region of interest" description="Disordered" evidence="1">
    <location>
        <begin position="1"/>
        <end position="53"/>
    </location>
</feature>
<dbReference type="AlphaFoldDB" id="A0A5J4Z472"/>